<dbReference type="PANTHER" id="PTHR46206">
    <property type="entry name" value="CYTOCHROME P450"/>
    <property type="match status" value="1"/>
</dbReference>
<feature type="transmembrane region" description="Helical" evidence="10">
    <location>
        <begin position="20"/>
        <end position="39"/>
    </location>
</feature>
<evidence type="ECO:0000313" key="11">
    <source>
        <dbReference type="Proteomes" id="UP000515153"/>
    </source>
</evidence>
<dbReference type="GO" id="GO:0005506">
    <property type="term" value="F:iron ion binding"/>
    <property type="evidence" value="ECO:0007669"/>
    <property type="project" value="InterPro"/>
</dbReference>
<sequence length="518" mass="58651">MSQLANTSHVGFAPVVGFDYSSWYSSCVITGVLVALVVYSMRDKYQDLPHANPNKFTELTTSRTRAEFLVNARRVMDRAAPFKDKPYRVMTDNGPQLVLPPRYVEELKGSMDLSFNKAITEVGHGYLPGLEPIGGPLELPNVVSKHLTKKLSFVTSPISEEASLALQDIFTDSKEWTELTEGKIMPVVARMSSRVFMGQELCNDEKWIKASTHYVRTVFKHRGQISAWPRILRPFAYRFMPASREIQQALQACRDVLQPHVGKRAALNKEAVARGEPKPYHDSLEWFAAEIKHGYDPAIAQITMSLVAIHTTTDLLTQTMADLAGHPELIESLRREVIEVLGAHGLKKAAFQKLVLMDSCFKESQRMRPTFLAFFLRQALVDVKLSDGFVIKKGTKLFMDSSPMMDEEIYPEPHRYNPYRFVEMRKTPGEEAKSHLISVSANHFGFGHGVHACPGRYFAANELKIAMAHILLKYDWKLADGCENLQPITISVRYANHPNLKLLVRRRKEELDLNTLDC</sequence>
<evidence type="ECO:0000256" key="9">
    <source>
        <dbReference type="RuleBase" id="RU000461"/>
    </source>
</evidence>
<dbReference type="Proteomes" id="UP000515153">
    <property type="component" value="Unplaced"/>
</dbReference>
<dbReference type="AlphaFoldDB" id="A0A6P8BAG1"/>
<evidence type="ECO:0000256" key="4">
    <source>
        <dbReference type="ARBA" id="ARBA00022723"/>
    </source>
</evidence>
<dbReference type="PANTHER" id="PTHR46206:SF2">
    <property type="entry name" value="CYTOCHROME P450 MONOOXYGENASE AUSG-RELATED"/>
    <property type="match status" value="1"/>
</dbReference>
<keyword evidence="10" id="KW-1133">Transmembrane helix</keyword>
<dbReference type="InterPro" id="IPR017972">
    <property type="entry name" value="Cyt_P450_CS"/>
</dbReference>
<reference evidence="12" key="1">
    <citation type="journal article" date="2019" name="Mol. Biol. Evol.">
        <title>Blast fungal genomes show frequent chromosomal changes, gene gains and losses, and effector gene turnover.</title>
        <authorList>
            <person name="Gomez Luciano L.B."/>
            <person name="Jason Tsai I."/>
            <person name="Chuma I."/>
            <person name="Tosa Y."/>
            <person name="Chen Y.H."/>
            <person name="Li J.Y."/>
            <person name="Li M.Y."/>
            <person name="Jade Lu M.Y."/>
            <person name="Nakayashiki H."/>
            <person name="Li W.H."/>
        </authorList>
    </citation>
    <scope>NUCLEOTIDE SEQUENCE</scope>
    <source>
        <strain evidence="12">NI907</strain>
    </source>
</reference>
<comment type="similarity">
    <text evidence="2 9">Belongs to the cytochrome P450 family.</text>
</comment>
<keyword evidence="3 8" id="KW-0349">Heme</keyword>
<proteinExistence type="inferred from homology"/>
<feature type="binding site" description="axial binding residue" evidence="8">
    <location>
        <position position="453"/>
    </location>
    <ligand>
        <name>heme</name>
        <dbReference type="ChEBI" id="CHEBI:30413"/>
    </ligand>
    <ligandPart>
        <name>Fe</name>
        <dbReference type="ChEBI" id="CHEBI:18248"/>
    </ligandPart>
</feature>
<dbReference type="GeneID" id="41959414"/>
<evidence type="ECO:0000256" key="1">
    <source>
        <dbReference type="ARBA" id="ARBA00001971"/>
    </source>
</evidence>
<reference evidence="12" key="3">
    <citation type="submission" date="2025-08" db="UniProtKB">
        <authorList>
            <consortium name="RefSeq"/>
        </authorList>
    </citation>
    <scope>IDENTIFICATION</scope>
    <source>
        <strain evidence="12">NI907</strain>
    </source>
</reference>
<dbReference type="Pfam" id="PF00067">
    <property type="entry name" value="p450"/>
    <property type="match status" value="1"/>
</dbReference>
<accession>A0A6P8BAG1</accession>
<dbReference type="SUPFAM" id="SSF48264">
    <property type="entry name" value="Cytochrome P450"/>
    <property type="match status" value="1"/>
</dbReference>
<evidence type="ECO:0000256" key="5">
    <source>
        <dbReference type="ARBA" id="ARBA00023002"/>
    </source>
</evidence>
<evidence type="ECO:0000256" key="2">
    <source>
        <dbReference type="ARBA" id="ARBA00010617"/>
    </source>
</evidence>
<dbReference type="CDD" id="cd11041">
    <property type="entry name" value="CYP503A1-like"/>
    <property type="match status" value="1"/>
</dbReference>
<keyword evidence="6 8" id="KW-0408">Iron</keyword>
<evidence type="ECO:0000256" key="10">
    <source>
        <dbReference type="SAM" id="Phobius"/>
    </source>
</evidence>
<dbReference type="RefSeq" id="XP_030984160.1">
    <property type="nucleotide sequence ID" value="XM_031124505.1"/>
</dbReference>
<dbReference type="PROSITE" id="PS00086">
    <property type="entry name" value="CYTOCHROME_P450"/>
    <property type="match status" value="1"/>
</dbReference>
<dbReference type="GO" id="GO:0004497">
    <property type="term" value="F:monooxygenase activity"/>
    <property type="evidence" value="ECO:0007669"/>
    <property type="project" value="UniProtKB-KW"/>
</dbReference>
<dbReference type="GO" id="GO:0020037">
    <property type="term" value="F:heme binding"/>
    <property type="evidence" value="ECO:0007669"/>
    <property type="project" value="InterPro"/>
</dbReference>
<evidence type="ECO:0000256" key="7">
    <source>
        <dbReference type="ARBA" id="ARBA00023033"/>
    </source>
</evidence>
<dbReference type="GO" id="GO:0016705">
    <property type="term" value="F:oxidoreductase activity, acting on paired donors, with incorporation or reduction of molecular oxygen"/>
    <property type="evidence" value="ECO:0007669"/>
    <property type="project" value="InterPro"/>
</dbReference>
<evidence type="ECO:0000256" key="8">
    <source>
        <dbReference type="PIRSR" id="PIRSR602403-1"/>
    </source>
</evidence>
<evidence type="ECO:0000313" key="12">
    <source>
        <dbReference type="RefSeq" id="XP_030984160.1"/>
    </source>
</evidence>
<keyword evidence="5 9" id="KW-0560">Oxidoreductase</keyword>
<dbReference type="InterPro" id="IPR002403">
    <property type="entry name" value="Cyt_P450_E_grp-IV"/>
</dbReference>
<dbReference type="Gene3D" id="1.10.630.10">
    <property type="entry name" value="Cytochrome P450"/>
    <property type="match status" value="1"/>
</dbReference>
<name>A0A6P8BAG1_PYRGI</name>
<reference evidence="12" key="2">
    <citation type="submission" date="2019-10" db="EMBL/GenBank/DDBJ databases">
        <authorList>
            <consortium name="NCBI Genome Project"/>
        </authorList>
    </citation>
    <scope>NUCLEOTIDE SEQUENCE</scope>
    <source>
        <strain evidence="12">NI907</strain>
    </source>
</reference>
<dbReference type="KEGG" id="pgri:PgNI_04460"/>
<evidence type="ECO:0000256" key="6">
    <source>
        <dbReference type="ARBA" id="ARBA00023004"/>
    </source>
</evidence>
<keyword evidence="11" id="KW-1185">Reference proteome</keyword>
<dbReference type="InterPro" id="IPR036396">
    <property type="entry name" value="Cyt_P450_sf"/>
</dbReference>
<comment type="cofactor">
    <cofactor evidence="1 8">
        <name>heme</name>
        <dbReference type="ChEBI" id="CHEBI:30413"/>
    </cofactor>
</comment>
<protein>
    <submittedName>
        <fullName evidence="12">Uncharacterized protein</fullName>
    </submittedName>
</protein>
<keyword evidence="10" id="KW-0472">Membrane</keyword>
<evidence type="ECO:0000256" key="3">
    <source>
        <dbReference type="ARBA" id="ARBA00022617"/>
    </source>
</evidence>
<keyword evidence="7 9" id="KW-0503">Monooxygenase</keyword>
<dbReference type="PRINTS" id="PR00465">
    <property type="entry name" value="EP450IV"/>
</dbReference>
<gene>
    <name evidence="12" type="ORF">PgNI_04460</name>
</gene>
<keyword evidence="10" id="KW-0812">Transmembrane</keyword>
<dbReference type="InterPro" id="IPR001128">
    <property type="entry name" value="Cyt_P450"/>
</dbReference>
<organism evidence="11 12">
    <name type="scientific">Pyricularia grisea</name>
    <name type="common">Crabgrass-specific blast fungus</name>
    <name type="synonym">Magnaporthe grisea</name>
    <dbReference type="NCBI Taxonomy" id="148305"/>
    <lineage>
        <taxon>Eukaryota</taxon>
        <taxon>Fungi</taxon>
        <taxon>Dikarya</taxon>
        <taxon>Ascomycota</taxon>
        <taxon>Pezizomycotina</taxon>
        <taxon>Sordariomycetes</taxon>
        <taxon>Sordariomycetidae</taxon>
        <taxon>Magnaporthales</taxon>
        <taxon>Pyriculariaceae</taxon>
        <taxon>Pyricularia</taxon>
    </lineage>
</organism>
<keyword evidence="4 8" id="KW-0479">Metal-binding</keyword>